<evidence type="ECO:0000313" key="2">
    <source>
        <dbReference type="EMBL" id="RRT54955.1"/>
    </source>
</evidence>
<dbReference type="InterPro" id="IPR005843">
    <property type="entry name" value="A-D-PHexomutase_C"/>
</dbReference>
<dbReference type="FunFam" id="3.30.310.50:FF:000003">
    <property type="entry name" value="Phosphoacetylglucosamine mutase"/>
    <property type="match status" value="1"/>
</dbReference>
<evidence type="ECO:0000313" key="3">
    <source>
        <dbReference type="Proteomes" id="UP000287651"/>
    </source>
</evidence>
<sequence>VKVADRNAVVTANAETQVVSPPGLQELIDAESGKHPLGRCFIRPSGTEDIIRVYAEASTQEAADCLARSGILDDWNAPAATGTNNTASKINVHIKADVALKSSLSTEVSVASPSSATLSFSLHSEGLSELLMVVGDDDDDDEPKLNLSPECES</sequence>
<feature type="non-terminal residue" evidence="2">
    <location>
        <position position="1"/>
    </location>
</feature>
<dbReference type="PANTHER" id="PTHR45955">
    <property type="entry name" value="PHOSPHOACETYLGLUCOSAMINE MUTASE"/>
    <property type="match status" value="1"/>
</dbReference>
<gene>
    <name evidence="2" type="ORF">B296_00047093</name>
</gene>
<organism evidence="2 3">
    <name type="scientific">Ensete ventricosum</name>
    <name type="common">Abyssinian banana</name>
    <name type="synonym">Musa ensete</name>
    <dbReference type="NCBI Taxonomy" id="4639"/>
    <lineage>
        <taxon>Eukaryota</taxon>
        <taxon>Viridiplantae</taxon>
        <taxon>Streptophyta</taxon>
        <taxon>Embryophyta</taxon>
        <taxon>Tracheophyta</taxon>
        <taxon>Spermatophyta</taxon>
        <taxon>Magnoliopsida</taxon>
        <taxon>Liliopsida</taxon>
        <taxon>Zingiberales</taxon>
        <taxon>Musaceae</taxon>
        <taxon>Ensete</taxon>
    </lineage>
</organism>
<comment type="caution">
    <text evidence="2">The sequence shown here is derived from an EMBL/GenBank/DDBJ whole genome shotgun (WGS) entry which is preliminary data.</text>
</comment>
<reference evidence="2 3" key="1">
    <citation type="journal article" date="2014" name="Agronomy (Basel)">
        <title>A Draft Genome Sequence for Ensete ventricosum, the Drought-Tolerant Tree Against Hunger.</title>
        <authorList>
            <person name="Harrison J."/>
            <person name="Moore K.A."/>
            <person name="Paszkiewicz K."/>
            <person name="Jones T."/>
            <person name="Grant M."/>
            <person name="Ambacheew D."/>
            <person name="Muzemil S."/>
            <person name="Studholme D.J."/>
        </authorList>
    </citation>
    <scope>NUCLEOTIDE SEQUENCE [LARGE SCALE GENOMIC DNA]</scope>
</reference>
<dbReference type="PANTHER" id="PTHR45955:SF1">
    <property type="entry name" value="PHOSPHOACETYLGLUCOSAMINE MUTASE"/>
    <property type="match status" value="1"/>
</dbReference>
<proteinExistence type="predicted"/>
<accession>A0A426YTC8</accession>
<dbReference type="Gene3D" id="3.30.310.50">
    <property type="entry name" value="Alpha-D-phosphohexomutase, C-terminal domain"/>
    <property type="match status" value="1"/>
</dbReference>
<dbReference type="GO" id="GO:0004610">
    <property type="term" value="F:phosphoacetylglucosamine mutase activity"/>
    <property type="evidence" value="ECO:0007669"/>
    <property type="project" value="TreeGrafter"/>
</dbReference>
<dbReference type="SUPFAM" id="SSF55957">
    <property type="entry name" value="Phosphoglucomutase, C-terminal domain"/>
    <property type="match status" value="1"/>
</dbReference>
<dbReference type="Proteomes" id="UP000287651">
    <property type="component" value="Unassembled WGS sequence"/>
</dbReference>
<dbReference type="InterPro" id="IPR036900">
    <property type="entry name" value="A-D-PHexomutase_C_sf"/>
</dbReference>
<dbReference type="Pfam" id="PF00408">
    <property type="entry name" value="PGM_PMM_IV"/>
    <property type="match status" value="1"/>
</dbReference>
<dbReference type="GO" id="GO:0006048">
    <property type="term" value="P:UDP-N-acetylglucosamine biosynthetic process"/>
    <property type="evidence" value="ECO:0007669"/>
    <property type="project" value="TreeGrafter"/>
</dbReference>
<protein>
    <recommendedName>
        <fullName evidence="1">Alpha-D-phosphohexomutase C-terminal domain-containing protein</fullName>
    </recommendedName>
</protein>
<feature type="domain" description="Alpha-D-phosphohexomutase C-terminal" evidence="1">
    <location>
        <begin position="2"/>
        <end position="65"/>
    </location>
</feature>
<evidence type="ECO:0000259" key="1">
    <source>
        <dbReference type="Pfam" id="PF00408"/>
    </source>
</evidence>
<dbReference type="EMBL" id="AMZH03010330">
    <property type="protein sequence ID" value="RRT54955.1"/>
    <property type="molecule type" value="Genomic_DNA"/>
</dbReference>
<name>A0A426YTC8_ENSVE</name>
<dbReference type="AlphaFoldDB" id="A0A426YTC8"/>